<proteinExistence type="predicted"/>
<accession>A0A0G1FBZ3</accession>
<feature type="transmembrane region" description="Helical" evidence="1">
    <location>
        <begin position="12"/>
        <end position="32"/>
    </location>
</feature>
<name>A0A0G1FBZ3_9BACT</name>
<dbReference type="Proteomes" id="UP000033980">
    <property type="component" value="Unassembled WGS sequence"/>
</dbReference>
<keyword evidence="1" id="KW-0472">Membrane</keyword>
<sequence length="102" mass="11323">MTTKETRLFNIISVGGILVLVMIIGLTIFKYVPRLLPYEKKRVLSEDVKYCLTKIGSGDLIRVLEMGGEVYPMAEFGKDLSDCMKTKATSAKTVGPTIQANY</sequence>
<dbReference type="AlphaFoldDB" id="A0A0G1FBZ3"/>
<dbReference type="EMBL" id="LCFK01000041">
    <property type="protein sequence ID" value="KKS92621.1"/>
    <property type="molecule type" value="Genomic_DNA"/>
</dbReference>
<evidence type="ECO:0000256" key="1">
    <source>
        <dbReference type="SAM" id="Phobius"/>
    </source>
</evidence>
<protein>
    <submittedName>
        <fullName evidence="2">Uncharacterized protein</fullName>
    </submittedName>
</protein>
<gene>
    <name evidence="2" type="ORF">UV68_C0041G0008</name>
</gene>
<comment type="caution">
    <text evidence="2">The sequence shown here is derived from an EMBL/GenBank/DDBJ whole genome shotgun (WGS) entry which is preliminary data.</text>
</comment>
<evidence type="ECO:0000313" key="3">
    <source>
        <dbReference type="Proteomes" id="UP000033980"/>
    </source>
</evidence>
<keyword evidence="1" id="KW-0812">Transmembrane</keyword>
<reference evidence="2 3" key="1">
    <citation type="journal article" date="2015" name="Nature">
        <title>rRNA introns, odd ribosomes, and small enigmatic genomes across a large radiation of phyla.</title>
        <authorList>
            <person name="Brown C.T."/>
            <person name="Hug L.A."/>
            <person name="Thomas B.C."/>
            <person name="Sharon I."/>
            <person name="Castelle C.J."/>
            <person name="Singh A."/>
            <person name="Wilkins M.J."/>
            <person name="Williams K.H."/>
            <person name="Banfield J.F."/>
        </authorList>
    </citation>
    <scope>NUCLEOTIDE SEQUENCE [LARGE SCALE GENOMIC DNA]</scope>
</reference>
<organism evidence="2 3">
    <name type="scientific">Candidatus Collierbacteria bacterium GW2011_GWC2_43_12</name>
    <dbReference type="NCBI Taxonomy" id="1618390"/>
    <lineage>
        <taxon>Bacteria</taxon>
        <taxon>Candidatus Collieribacteriota</taxon>
    </lineage>
</organism>
<evidence type="ECO:0000313" key="2">
    <source>
        <dbReference type="EMBL" id="KKS92621.1"/>
    </source>
</evidence>
<keyword evidence="1" id="KW-1133">Transmembrane helix</keyword>